<organism evidence="9 10">
    <name type="scientific">Heterodermia speciosa</name>
    <dbReference type="NCBI Taxonomy" id="116794"/>
    <lineage>
        <taxon>Eukaryota</taxon>
        <taxon>Fungi</taxon>
        <taxon>Dikarya</taxon>
        <taxon>Ascomycota</taxon>
        <taxon>Pezizomycotina</taxon>
        <taxon>Lecanoromycetes</taxon>
        <taxon>OSLEUM clade</taxon>
        <taxon>Lecanoromycetidae</taxon>
        <taxon>Caliciales</taxon>
        <taxon>Physciaceae</taxon>
        <taxon>Heterodermia</taxon>
    </lineage>
</organism>
<dbReference type="Proteomes" id="UP000664521">
    <property type="component" value="Unassembled WGS sequence"/>
</dbReference>
<evidence type="ECO:0000256" key="6">
    <source>
        <dbReference type="SAM" id="MobiDB-lite"/>
    </source>
</evidence>
<gene>
    <name evidence="9" type="ORF">HETSPECPRED_000706</name>
</gene>
<name>A0A8H3IXL1_9LECA</name>
<keyword evidence="3" id="KW-0813">Transport</keyword>
<dbReference type="InterPro" id="IPR044836">
    <property type="entry name" value="TOL_plant"/>
</dbReference>
<evidence type="ECO:0000256" key="3">
    <source>
        <dbReference type="ARBA" id="ARBA00022448"/>
    </source>
</evidence>
<evidence type="ECO:0000256" key="2">
    <source>
        <dbReference type="ARBA" id="ARBA00011446"/>
    </source>
</evidence>
<dbReference type="InterPro" id="IPR004152">
    <property type="entry name" value="GAT_dom"/>
</dbReference>
<feature type="domain" description="GAT" evidence="8">
    <location>
        <begin position="209"/>
        <end position="298"/>
    </location>
</feature>
<evidence type="ECO:0000259" key="8">
    <source>
        <dbReference type="PROSITE" id="PS50909"/>
    </source>
</evidence>
<dbReference type="Gene3D" id="1.25.40.90">
    <property type="match status" value="1"/>
</dbReference>
<dbReference type="InterPro" id="IPR002014">
    <property type="entry name" value="VHS_dom"/>
</dbReference>
<accession>A0A8H3IXL1</accession>
<dbReference type="CDD" id="cd21383">
    <property type="entry name" value="GAT_GGA_Tom1-like"/>
    <property type="match status" value="1"/>
</dbReference>
<evidence type="ECO:0008006" key="11">
    <source>
        <dbReference type="Google" id="ProtNLM"/>
    </source>
</evidence>
<keyword evidence="10" id="KW-1185">Reference proteome</keyword>
<sequence length="435" mass="47720">MNRRGSGERDAVGLNGDSPEATVSRGVRLFCESGGPNNSGEEVLHLPVIVEAAESSPAAAREAAHGIRKFLSKNNSQRAYVQYNAIMLVRILADNPGKDFTKHIDAKFITTVKELLKEGRDMSVQQILRESLDSFETQKKGDENLRPLREMWIKYKQKMEKQGGGVLAPQARTMSAPPFAGSVPFDPHQAQRRQQENYFARNHHVRGLPPPHELAGRIEEARTSTKILLQVVQSTPPNEFVGNELIKEFVDRCQSASRSIQGYIHSENPAPDEDTLMTLIETSDQLSLALSRHQRAMLQARKAAGSSPGATPDVVPPPGPPPGLVNGSSGHAAQPNPAPVPGLFSNPNKATKQREIAENLAQAQEPQSQDNPFSDQHATPAVPQDYGMPPSGIRHEEPSSPTRSSYPSGPSHHRNISELESPVSPEIRRPVQYRF</sequence>
<dbReference type="PANTHER" id="PTHR45898">
    <property type="entry name" value="TOM1-LIKE PROTEIN"/>
    <property type="match status" value="1"/>
</dbReference>
<reference evidence="9" key="1">
    <citation type="submission" date="2021-03" db="EMBL/GenBank/DDBJ databases">
        <authorList>
            <person name="Tagirdzhanova G."/>
        </authorList>
    </citation>
    <scope>NUCLEOTIDE SEQUENCE</scope>
</reference>
<evidence type="ECO:0000313" key="10">
    <source>
        <dbReference type="Proteomes" id="UP000664521"/>
    </source>
</evidence>
<dbReference type="PROSITE" id="PS50179">
    <property type="entry name" value="VHS"/>
    <property type="match status" value="1"/>
</dbReference>
<dbReference type="OrthoDB" id="5393057at2759"/>
<comment type="subunit">
    <text evidence="2">Component of the ESCRT-0 complex composed of HSE1 and VPS27.</text>
</comment>
<dbReference type="GO" id="GO:0035091">
    <property type="term" value="F:phosphatidylinositol binding"/>
    <property type="evidence" value="ECO:0007669"/>
    <property type="project" value="InterPro"/>
</dbReference>
<evidence type="ECO:0000313" key="9">
    <source>
        <dbReference type="EMBL" id="CAF9937915.1"/>
    </source>
</evidence>
<dbReference type="InterPro" id="IPR008942">
    <property type="entry name" value="ENTH_VHS"/>
</dbReference>
<dbReference type="AlphaFoldDB" id="A0A8H3IXL1"/>
<feature type="compositionally biased region" description="Polar residues" evidence="6">
    <location>
        <begin position="361"/>
        <end position="377"/>
    </location>
</feature>
<evidence type="ECO:0000256" key="5">
    <source>
        <dbReference type="ARBA" id="ARBA00023136"/>
    </source>
</evidence>
<comment type="caution">
    <text evidence="9">The sequence shown here is derived from an EMBL/GenBank/DDBJ whole genome shotgun (WGS) entry which is preliminary data.</text>
</comment>
<dbReference type="InterPro" id="IPR038425">
    <property type="entry name" value="GAT_sf"/>
</dbReference>
<dbReference type="Pfam" id="PF03127">
    <property type="entry name" value="GAT"/>
    <property type="match status" value="1"/>
</dbReference>
<evidence type="ECO:0000256" key="1">
    <source>
        <dbReference type="ARBA" id="ARBA00004170"/>
    </source>
</evidence>
<feature type="compositionally biased region" description="Pro residues" evidence="6">
    <location>
        <begin position="314"/>
        <end position="323"/>
    </location>
</feature>
<dbReference type="SUPFAM" id="SSF89009">
    <property type="entry name" value="GAT-like domain"/>
    <property type="match status" value="1"/>
</dbReference>
<keyword evidence="5" id="KW-0472">Membrane</keyword>
<dbReference type="SUPFAM" id="SSF48464">
    <property type="entry name" value="ENTH/VHS domain"/>
    <property type="match status" value="1"/>
</dbReference>
<dbReference type="GO" id="GO:0043130">
    <property type="term" value="F:ubiquitin binding"/>
    <property type="evidence" value="ECO:0007669"/>
    <property type="project" value="InterPro"/>
</dbReference>
<dbReference type="Gene3D" id="1.20.58.160">
    <property type="match status" value="1"/>
</dbReference>
<feature type="domain" description="VHS" evidence="7">
    <location>
        <begin position="49"/>
        <end position="158"/>
    </location>
</feature>
<feature type="compositionally biased region" description="Basic and acidic residues" evidence="6">
    <location>
        <begin position="1"/>
        <end position="11"/>
    </location>
</feature>
<evidence type="ECO:0000256" key="4">
    <source>
        <dbReference type="ARBA" id="ARBA00022927"/>
    </source>
</evidence>
<dbReference type="EMBL" id="CAJPDS010000106">
    <property type="protein sequence ID" value="CAF9937915.1"/>
    <property type="molecule type" value="Genomic_DNA"/>
</dbReference>
<feature type="region of interest" description="Disordered" evidence="6">
    <location>
        <begin position="1"/>
        <end position="20"/>
    </location>
</feature>
<protein>
    <recommendedName>
        <fullName evidence="11">GAT domain-containing protein</fullName>
    </recommendedName>
</protein>
<dbReference type="GO" id="GO:0043328">
    <property type="term" value="P:protein transport to vacuole involved in ubiquitin-dependent protein catabolic process via the multivesicular body sorting pathway"/>
    <property type="evidence" value="ECO:0007669"/>
    <property type="project" value="InterPro"/>
</dbReference>
<feature type="compositionally biased region" description="Polar residues" evidence="6">
    <location>
        <begin position="399"/>
        <end position="408"/>
    </location>
</feature>
<dbReference type="PANTHER" id="PTHR45898:SF4">
    <property type="entry name" value="TARGET OF MYB PROTEIN 1"/>
    <property type="match status" value="1"/>
</dbReference>
<feature type="region of interest" description="Disordered" evidence="6">
    <location>
        <begin position="297"/>
        <end position="435"/>
    </location>
</feature>
<proteinExistence type="predicted"/>
<dbReference type="PROSITE" id="PS50909">
    <property type="entry name" value="GAT"/>
    <property type="match status" value="1"/>
</dbReference>
<evidence type="ECO:0000259" key="7">
    <source>
        <dbReference type="PROSITE" id="PS50179"/>
    </source>
</evidence>
<dbReference type="GO" id="GO:0005737">
    <property type="term" value="C:cytoplasm"/>
    <property type="evidence" value="ECO:0007669"/>
    <property type="project" value="UniProtKB-ARBA"/>
</dbReference>
<comment type="subcellular location">
    <subcellularLocation>
        <location evidence="1">Membrane</location>
        <topology evidence="1">Peripheral membrane protein</topology>
    </subcellularLocation>
</comment>
<dbReference type="GO" id="GO:0016020">
    <property type="term" value="C:membrane"/>
    <property type="evidence" value="ECO:0007669"/>
    <property type="project" value="UniProtKB-SubCell"/>
</dbReference>
<keyword evidence="4" id="KW-0653">Protein transport</keyword>